<protein>
    <recommendedName>
        <fullName evidence="5">MSHA biogenesis protein MshJ</fullName>
    </recommendedName>
</protein>
<sequence>MKWELWQSKFQQLQLRERRLVFFASLGLFGWLCVVLVLEPAWIKHQQQRQQLASVSTQLQQTEQGIVQLQDELSRNINQEVQQRLTRLEGRALELEQQLAARTAHFVGADRVLPMLQSLLMGDARVRLLSLQSMPPSVVAYDADQQPLLYQHKIRLVMQGDYSALRQLLTTLEQLPWQLGWHSLQYRVTEHPLAELALDIVTVGDHADFIQL</sequence>
<evidence type="ECO:0000313" key="3">
    <source>
        <dbReference type="EMBL" id="MDP4529021.1"/>
    </source>
</evidence>
<dbReference type="Proteomes" id="UP001236258">
    <property type="component" value="Unassembled WGS sequence"/>
</dbReference>
<dbReference type="EMBL" id="JAUZVY010000003">
    <property type="protein sequence ID" value="MDP4529021.1"/>
    <property type="molecule type" value="Genomic_DNA"/>
</dbReference>
<evidence type="ECO:0000256" key="2">
    <source>
        <dbReference type="SAM" id="Phobius"/>
    </source>
</evidence>
<proteinExistence type="predicted"/>
<gene>
    <name evidence="3" type="ORF">Q3O59_08260</name>
</gene>
<keyword evidence="4" id="KW-1185">Reference proteome</keyword>
<organism evidence="3 4">
    <name type="scientific">Alkalimonas delamerensis</name>
    <dbReference type="NCBI Taxonomy" id="265981"/>
    <lineage>
        <taxon>Bacteria</taxon>
        <taxon>Pseudomonadati</taxon>
        <taxon>Pseudomonadota</taxon>
        <taxon>Gammaproteobacteria</taxon>
        <taxon>Alkalimonas</taxon>
    </lineage>
</organism>
<evidence type="ECO:0000313" key="4">
    <source>
        <dbReference type="Proteomes" id="UP001236258"/>
    </source>
</evidence>
<keyword evidence="2" id="KW-1133">Transmembrane helix</keyword>
<keyword evidence="1" id="KW-0175">Coiled coil</keyword>
<keyword evidence="2" id="KW-0812">Transmembrane</keyword>
<evidence type="ECO:0008006" key="5">
    <source>
        <dbReference type="Google" id="ProtNLM"/>
    </source>
</evidence>
<accession>A0ABT9GPZ5</accession>
<feature type="transmembrane region" description="Helical" evidence="2">
    <location>
        <begin position="20"/>
        <end position="43"/>
    </location>
</feature>
<evidence type="ECO:0000256" key="1">
    <source>
        <dbReference type="SAM" id="Coils"/>
    </source>
</evidence>
<comment type="caution">
    <text evidence="3">The sequence shown here is derived from an EMBL/GenBank/DDBJ whole genome shotgun (WGS) entry which is preliminary data.</text>
</comment>
<feature type="coiled-coil region" evidence="1">
    <location>
        <begin position="52"/>
        <end position="98"/>
    </location>
</feature>
<reference evidence="3 4" key="1">
    <citation type="submission" date="2023-08" db="EMBL/GenBank/DDBJ databases">
        <authorList>
            <person name="Joshi A."/>
            <person name="Thite S."/>
        </authorList>
    </citation>
    <scope>NUCLEOTIDE SEQUENCE [LARGE SCALE GENOMIC DNA]</scope>
    <source>
        <strain evidence="3 4">1E1</strain>
    </source>
</reference>
<dbReference type="RefSeq" id="WP_305945133.1">
    <property type="nucleotide sequence ID" value="NZ_JAUZVY010000003.1"/>
</dbReference>
<name>A0ABT9GPZ5_9GAMM</name>
<keyword evidence="2" id="KW-0472">Membrane</keyword>